<reference evidence="1" key="3">
    <citation type="submission" date="2024-01" db="EMBL/GenBank/DDBJ databases">
        <authorList>
            <person name="Coelho M.A."/>
            <person name="David-Palma M."/>
            <person name="Shea T."/>
            <person name="Sun S."/>
            <person name="Cuomo C.A."/>
            <person name="Heitman J."/>
        </authorList>
    </citation>
    <scope>NUCLEOTIDE SEQUENCE</scope>
    <source>
        <strain evidence="1">CBS 7841</strain>
    </source>
</reference>
<sequence>MENDYEETMGPITPAMKLFLSAERYAVIGRVLNDRTRWDNKVLRWYQQHNFLVTPVRPGHESGPIEGLDVLADPTSIPHLSSTSVSIIIHPSKSLPILQALFSDSANFPRSVWFQPGADDESIWQWVEQKGLDDRIIGRGACVLRDGNGVLSAIRADSKPSQSSS</sequence>
<dbReference type="SUPFAM" id="SSF51735">
    <property type="entry name" value="NAD(P)-binding Rossmann-fold domains"/>
    <property type="match status" value="1"/>
</dbReference>
<dbReference type="Proteomes" id="UP000094043">
    <property type="component" value="Chromosome 8"/>
</dbReference>
<dbReference type="RefSeq" id="XP_066071490.1">
    <property type="nucleotide sequence ID" value="XM_066215393.1"/>
</dbReference>
<gene>
    <name evidence="1" type="ORF">L203_106033</name>
</gene>
<dbReference type="Gene3D" id="3.40.50.720">
    <property type="entry name" value="NAD(P)-binding Rossmann-like Domain"/>
    <property type="match status" value="1"/>
</dbReference>
<dbReference type="OrthoDB" id="5138418at2759"/>
<organism evidence="1 2">
    <name type="scientific">Cryptococcus depauperatus CBS 7841</name>
    <dbReference type="NCBI Taxonomy" id="1295531"/>
    <lineage>
        <taxon>Eukaryota</taxon>
        <taxon>Fungi</taxon>
        <taxon>Dikarya</taxon>
        <taxon>Basidiomycota</taxon>
        <taxon>Agaricomycotina</taxon>
        <taxon>Tremellomycetes</taxon>
        <taxon>Tremellales</taxon>
        <taxon>Cryptococcaceae</taxon>
        <taxon>Cryptococcus</taxon>
    </lineage>
</organism>
<accession>A0A1E3IV67</accession>
<evidence type="ECO:0000313" key="1">
    <source>
        <dbReference type="EMBL" id="WVN90790.1"/>
    </source>
</evidence>
<reference evidence="1" key="2">
    <citation type="journal article" date="2022" name="Elife">
        <title>Obligate sexual reproduction of a homothallic fungus closely related to the Cryptococcus pathogenic species complex.</title>
        <authorList>
            <person name="Passer A.R."/>
            <person name="Clancey S.A."/>
            <person name="Shea T."/>
            <person name="David-Palma M."/>
            <person name="Averette A.F."/>
            <person name="Boekhout T."/>
            <person name="Porcel B.M."/>
            <person name="Nowrousian M."/>
            <person name="Cuomo C.A."/>
            <person name="Sun S."/>
            <person name="Heitman J."/>
            <person name="Coelho M.A."/>
        </authorList>
    </citation>
    <scope>NUCLEOTIDE SEQUENCE</scope>
    <source>
        <strain evidence="1">CBS 7841</strain>
    </source>
</reference>
<evidence type="ECO:0000313" key="2">
    <source>
        <dbReference type="Proteomes" id="UP000094043"/>
    </source>
</evidence>
<reference evidence="1" key="1">
    <citation type="submission" date="2016-06" db="EMBL/GenBank/DDBJ databases">
        <authorList>
            <person name="Cuomo C."/>
            <person name="Litvintseva A."/>
            <person name="Heitman J."/>
            <person name="Chen Y."/>
            <person name="Sun S."/>
            <person name="Springer D."/>
            <person name="Dromer F."/>
            <person name="Young S."/>
            <person name="Zeng Q."/>
            <person name="Chapman S."/>
            <person name="Gujja S."/>
            <person name="Saif S."/>
            <person name="Birren B."/>
        </authorList>
    </citation>
    <scope>NUCLEOTIDE SEQUENCE</scope>
    <source>
        <strain evidence="1">CBS 7841</strain>
    </source>
</reference>
<dbReference type="KEGG" id="cdep:91090241"/>
<protein>
    <submittedName>
        <fullName evidence="1">Uncharacterized protein</fullName>
    </submittedName>
</protein>
<dbReference type="InterPro" id="IPR003781">
    <property type="entry name" value="CoA-bd"/>
</dbReference>
<dbReference type="InterPro" id="IPR036291">
    <property type="entry name" value="NAD(P)-bd_dom_sf"/>
</dbReference>
<dbReference type="GeneID" id="91090241"/>
<dbReference type="AlphaFoldDB" id="A0A1E3IV67"/>
<dbReference type="VEuPathDB" id="FungiDB:L203_00739"/>
<dbReference type="Pfam" id="PF13380">
    <property type="entry name" value="CoA_binding_2"/>
    <property type="match status" value="1"/>
</dbReference>
<keyword evidence="2" id="KW-1185">Reference proteome</keyword>
<dbReference type="PANTHER" id="PTHR33303:SF2">
    <property type="entry name" value="COA-BINDING DOMAIN-CONTAINING PROTEIN"/>
    <property type="match status" value="1"/>
</dbReference>
<proteinExistence type="predicted"/>
<dbReference type="PANTHER" id="PTHR33303">
    <property type="entry name" value="CYTOPLASMIC PROTEIN-RELATED"/>
    <property type="match status" value="1"/>
</dbReference>
<dbReference type="EMBL" id="CP143791">
    <property type="protein sequence ID" value="WVN90790.1"/>
    <property type="molecule type" value="Genomic_DNA"/>
</dbReference>
<name>A0A1E3IV67_9TREE</name>